<dbReference type="SUPFAM" id="SSF51445">
    <property type="entry name" value="(Trans)glycosidases"/>
    <property type="match status" value="1"/>
</dbReference>
<dbReference type="SUPFAM" id="SSF49785">
    <property type="entry name" value="Galactose-binding domain-like"/>
    <property type="match status" value="1"/>
</dbReference>
<evidence type="ECO:0000256" key="4">
    <source>
        <dbReference type="ARBA" id="ARBA00022692"/>
    </source>
</evidence>
<dbReference type="InterPro" id="IPR008979">
    <property type="entry name" value="Galactose-bd-like_sf"/>
</dbReference>
<comment type="caution">
    <text evidence="11">The sequence shown here is derived from an EMBL/GenBank/DDBJ whole genome shotgun (WGS) entry which is preliminary data.</text>
</comment>
<keyword evidence="6 9" id="KW-1133">Transmembrane helix</keyword>
<feature type="domain" description="G-protein coupled receptors family 1 profile" evidence="10">
    <location>
        <begin position="416"/>
        <end position="669"/>
    </location>
</feature>
<dbReference type="AlphaFoldDB" id="A0A814WA11"/>
<comment type="catalytic activity">
    <reaction evidence="1">
        <text>Hydrolysis of terminal, non-reducing beta-D-mannose residues in beta-D-mannosides.</text>
        <dbReference type="EC" id="3.2.1.25"/>
    </reaction>
</comment>
<feature type="transmembrane region" description="Helical" evidence="9">
    <location>
        <begin position="422"/>
        <end position="442"/>
    </location>
</feature>
<keyword evidence="5" id="KW-0378">Hydrolase</keyword>
<keyword evidence="8" id="KW-0326">Glycosidase</keyword>
<dbReference type="SUPFAM" id="SSF81321">
    <property type="entry name" value="Family A G protein-coupled receptor-like"/>
    <property type="match status" value="1"/>
</dbReference>
<feature type="transmembrane region" description="Helical" evidence="9">
    <location>
        <begin position="649"/>
        <end position="672"/>
    </location>
</feature>
<dbReference type="PANTHER" id="PTHR43730">
    <property type="entry name" value="BETA-MANNOSIDASE"/>
    <property type="match status" value="1"/>
</dbReference>
<dbReference type="PANTHER" id="PTHR43730:SF1">
    <property type="entry name" value="BETA-MANNOSIDASE"/>
    <property type="match status" value="1"/>
</dbReference>
<gene>
    <name evidence="12" type="ORF">JXQ802_LOCUS39050</name>
    <name evidence="11" type="ORF">PYM288_LOCUS24947</name>
</gene>
<feature type="transmembrane region" description="Helical" evidence="9">
    <location>
        <begin position="505"/>
        <end position="525"/>
    </location>
</feature>
<evidence type="ECO:0000256" key="9">
    <source>
        <dbReference type="SAM" id="Phobius"/>
    </source>
</evidence>
<dbReference type="EMBL" id="CAJNOL010002216">
    <property type="protein sequence ID" value="CAF1476417.1"/>
    <property type="molecule type" value="Genomic_DNA"/>
</dbReference>
<dbReference type="Pfam" id="PF22666">
    <property type="entry name" value="Glyco_hydro_2_N2"/>
    <property type="match status" value="1"/>
</dbReference>
<evidence type="ECO:0000313" key="12">
    <source>
        <dbReference type="EMBL" id="CAF1476417.1"/>
    </source>
</evidence>
<dbReference type="EC" id="3.2.1.25" evidence="3"/>
<dbReference type="Pfam" id="PF00001">
    <property type="entry name" value="7tm_1"/>
    <property type="match status" value="1"/>
</dbReference>
<comment type="subcellular location">
    <subcellularLocation>
        <location evidence="2">Membrane</location>
    </subcellularLocation>
</comment>
<dbReference type="InterPro" id="IPR054593">
    <property type="entry name" value="Beta-mannosidase-like_N2"/>
</dbReference>
<evidence type="ECO:0000313" key="13">
    <source>
        <dbReference type="Proteomes" id="UP000663854"/>
    </source>
</evidence>
<evidence type="ECO:0000256" key="6">
    <source>
        <dbReference type="ARBA" id="ARBA00022989"/>
    </source>
</evidence>
<keyword evidence="7 9" id="KW-0472">Membrane</keyword>
<evidence type="ECO:0000313" key="14">
    <source>
        <dbReference type="Proteomes" id="UP000663870"/>
    </source>
</evidence>
<dbReference type="Proteomes" id="UP000663854">
    <property type="component" value="Unassembled WGS sequence"/>
</dbReference>
<protein>
    <recommendedName>
        <fullName evidence="3">beta-mannosidase</fullName>
        <ecNumber evidence="3">3.2.1.25</ecNumber>
    </recommendedName>
</protein>
<dbReference type="GO" id="GO:0004930">
    <property type="term" value="F:G protein-coupled receptor activity"/>
    <property type="evidence" value="ECO:0007669"/>
    <property type="project" value="InterPro"/>
</dbReference>
<dbReference type="InterPro" id="IPR000276">
    <property type="entry name" value="GPCR_Rhodpsn"/>
</dbReference>
<sequence>MFILYSFNVTSSCLQSNNELRIDFESPVIYAADQAKAYNETVLPECPLAVQHGECHIQFIRKEICSFSWDWGPAFAPIGIPGTNWVPPDAFRERVPDKRLEQLLRSAQLANMNILRISGVDFYESDSFYEMNDRLGIMVWHDLMFANTLYPMDESFLMLARNEVLYQMKRLQSHPSLVMISANNEIEVALAQNWFKIPADRMDKAKHDYRKLYLDVIMKAIQEVDKGNNRLFVVSSPSNGLESVNENYTARNPQDPLYGDVHFYEYTNDTWDPNTYPIPRFMSETGLQSLPSLDSWYQVTHNISDLQYGSAFYQHREHSPNKINDLLNQIKSNLPLPVTSNPLQEFVHMIYLSQINQAMTLKSINDVCRIHSSIDMIDPKTSEGHTMGFMYWQINDIWQAPTWATIEYGLKWKMGHYYVQHLLAASVVLLILICFGSAANLYALDHPDPMTTIHAFCKSRPYIVQSTVMMGRWLVAIACIDRYALTSRSSRIRKFAQVHIARYTIAYTIVVWLILPIHMIIYYEINSVANICTLSYSGSIAFYHSIYTITMGGILPATIMITTAILIRYNLAMKRNLCGKQTNPNNATARSNTNSSAQRIRDQQALIMLFVQVTFYCIVQIPQFVRTMYGAIANNVSNKSADRLAIEKFAFTATEMCAYLFPVSSFYLYVLVSRAFRHELYAIVSTLINKCFDRRNIRIRPITIMQNATRERKDKHMAS</sequence>
<dbReference type="InterPro" id="IPR050887">
    <property type="entry name" value="Beta-mannosidase_GH2"/>
</dbReference>
<dbReference type="GO" id="GO:0004567">
    <property type="term" value="F:beta-mannosidase activity"/>
    <property type="evidence" value="ECO:0007669"/>
    <property type="project" value="UniProtKB-EC"/>
</dbReference>
<keyword evidence="4 9" id="KW-0812">Transmembrane</keyword>
<dbReference type="Proteomes" id="UP000663870">
    <property type="component" value="Unassembled WGS sequence"/>
</dbReference>
<evidence type="ECO:0000256" key="2">
    <source>
        <dbReference type="ARBA" id="ARBA00004370"/>
    </source>
</evidence>
<dbReference type="FunFam" id="3.20.20.80:FF:000050">
    <property type="entry name" value="Beta-mannosidase B"/>
    <property type="match status" value="1"/>
</dbReference>
<evidence type="ECO:0000259" key="10">
    <source>
        <dbReference type="PROSITE" id="PS50262"/>
    </source>
</evidence>
<organism evidence="11 13">
    <name type="scientific">Rotaria sordida</name>
    <dbReference type="NCBI Taxonomy" id="392033"/>
    <lineage>
        <taxon>Eukaryota</taxon>
        <taxon>Metazoa</taxon>
        <taxon>Spiralia</taxon>
        <taxon>Gnathifera</taxon>
        <taxon>Rotifera</taxon>
        <taxon>Eurotatoria</taxon>
        <taxon>Bdelloidea</taxon>
        <taxon>Philodinida</taxon>
        <taxon>Philodinidae</taxon>
        <taxon>Rotaria</taxon>
    </lineage>
</organism>
<name>A0A814WA11_9BILA</name>
<dbReference type="GO" id="GO:0016020">
    <property type="term" value="C:membrane"/>
    <property type="evidence" value="ECO:0007669"/>
    <property type="project" value="UniProtKB-SubCell"/>
</dbReference>
<evidence type="ECO:0000256" key="3">
    <source>
        <dbReference type="ARBA" id="ARBA00012754"/>
    </source>
</evidence>
<evidence type="ECO:0000313" key="11">
    <source>
        <dbReference type="EMBL" id="CAF1202334.1"/>
    </source>
</evidence>
<evidence type="ECO:0000256" key="1">
    <source>
        <dbReference type="ARBA" id="ARBA00000829"/>
    </source>
</evidence>
<reference evidence="11" key="1">
    <citation type="submission" date="2021-02" db="EMBL/GenBank/DDBJ databases">
        <authorList>
            <person name="Nowell W R."/>
        </authorList>
    </citation>
    <scope>NUCLEOTIDE SEQUENCE</scope>
</reference>
<keyword evidence="14" id="KW-1185">Reference proteome</keyword>
<evidence type="ECO:0000256" key="5">
    <source>
        <dbReference type="ARBA" id="ARBA00022801"/>
    </source>
</evidence>
<dbReference type="InterPro" id="IPR017452">
    <property type="entry name" value="GPCR_Rhodpsn_7TM"/>
</dbReference>
<dbReference type="InterPro" id="IPR017853">
    <property type="entry name" value="GH"/>
</dbReference>
<accession>A0A814WA11</accession>
<feature type="transmembrane region" description="Helical" evidence="9">
    <location>
        <begin position="545"/>
        <end position="567"/>
    </location>
</feature>
<dbReference type="GO" id="GO:0006516">
    <property type="term" value="P:glycoprotein catabolic process"/>
    <property type="evidence" value="ECO:0007669"/>
    <property type="project" value="TreeGrafter"/>
</dbReference>
<dbReference type="PROSITE" id="PS50262">
    <property type="entry name" value="G_PROTEIN_RECEP_F1_2"/>
    <property type="match status" value="1"/>
</dbReference>
<proteinExistence type="predicted"/>
<evidence type="ECO:0000256" key="8">
    <source>
        <dbReference type="ARBA" id="ARBA00023295"/>
    </source>
</evidence>
<dbReference type="Gene3D" id="3.20.20.80">
    <property type="entry name" value="Glycosidases"/>
    <property type="match status" value="1"/>
</dbReference>
<evidence type="ECO:0000256" key="7">
    <source>
        <dbReference type="ARBA" id="ARBA00023136"/>
    </source>
</evidence>
<feature type="transmembrane region" description="Helical" evidence="9">
    <location>
        <begin position="605"/>
        <end position="629"/>
    </location>
</feature>
<dbReference type="EMBL" id="CAJNOH010001307">
    <property type="protein sequence ID" value="CAF1202334.1"/>
    <property type="molecule type" value="Genomic_DNA"/>
</dbReference>